<dbReference type="AlphaFoldDB" id="A0A0C9SY48"/>
<comment type="similarity">
    <text evidence="3">Belongs to the TVP38/TMEM64 family.</text>
</comment>
<feature type="transmembrane region" description="Helical" evidence="11">
    <location>
        <begin position="144"/>
        <end position="165"/>
    </location>
</feature>
<evidence type="ECO:0000256" key="4">
    <source>
        <dbReference type="ARBA" id="ARBA00013533"/>
    </source>
</evidence>
<evidence type="ECO:0000313" key="14">
    <source>
        <dbReference type="Proteomes" id="UP000053263"/>
    </source>
</evidence>
<dbReference type="InterPro" id="IPR032816">
    <property type="entry name" value="VTT_dom"/>
</dbReference>
<evidence type="ECO:0000256" key="10">
    <source>
        <dbReference type="SAM" id="MobiDB-lite"/>
    </source>
</evidence>
<feature type="compositionally biased region" description="Low complexity" evidence="10">
    <location>
        <begin position="537"/>
        <end position="551"/>
    </location>
</feature>
<organism evidence="13 14">
    <name type="scientific">Plicaturopsis crispa FD-325 SS-3</name>
    <dbReference type="NCBI Taxonomy" id="944288"/>
    <lineage>
        <taxon>Eukaryota</taxon>
        <taxon>Fungi</taxon>
        <taxon>Dikarya</taxon>
        <taxon>Basidiomycota</taxon>
        <taxon>Agaricomycotina</taxon>
        <taxon>Agaricomycetes</taxon>
        <taxon>Agaricomycetidae</taxon>
        <taxon>Amylocorticiales</taxon>
        <taxon>Amylocorticiaceae</taxon>
        <taxon>Plicatura</taxon>
        <taxon>Plicaturopsis crispa</taxon>
    </lineage>
</organism>
<feature type="region of interest" description="Disordered" evidence="10">
    <location>
        <begin position="352"/>
        <end position="444"/>
    </location>
</feature>
<evidence type="ECO:0000256" key="8">
    <source>
        <dbReference type="ARBA" id="ARBA00023034"/>
    </source>
</evidence>
<evidence type="ECO:0000256" key="2">
    <source>
        <dbReference type="ARBA" id="ARBA00004653"/>
    </source>
</evidence>
<evidence type="ECO:0000256" key="11">
    <source>
        <dbReference type="SAM" id="Phobius"/>
    </source>
</evidence>
<feature type="compositionally biased region" description="Basic and acidic residues" evidence="10">
    <location>
        <begin position="424"/>
        <end position="434"/>
    </location>
</feature>
<dbReference type="OrthoDB" id="166803at2759"/>
<feature type="region of interest" description="Disordered" evidence="10">
    <location>
        <begin position="461"/>
        <end position="517"/>
    </location>
</feature>
<name>A0A0C9SY48_PLICR</name>
<evidence type="ECO:0000256" key="3">
    <source>
        <dbReference type="ARBA" id="ARBA00008640"/>
    </source>
</evidence>
<feature type="transmembrane region" description="Helical" evidence="11">
    <location>
        <begin position="119"/>
        <end position="137"/>
    </location>
</feature>
<comment type="subcellular location">
    <subcellularLocation>
        <location evidence="2">Golgi apparatus membrane</location>
        <topology evidence="2">Multi-pass membrane protein</topology>
    </subcellularLocation>
</comment>
<reference evidence="13 14" key="1">
    <citation type="submission" date="2014-06" db="EMBL/GenBank/DDBJ databases">
        <title>Evolutionary Origins and Diversification of the Mycorrhizal Mutualists.</title>
        <authorList>
            <consortium name="DOE Joint Genome Institute"/>
            <consortium name="Mycorrhizal Genomics Consortium"/>
            <person name="Kohler A."/>
            <person name="Kuo A."/>
            <person name="Nagy L.G."/>
            <person name="Floudas D."/>
            <person name="Copeland A."/>
            <person name="Barry K.W."/>
            <person name="Cichocki N."/>
            <person name="Veneault-Fourrey C."/>
            <person name="LaButti K."/>
            <person name="Lindquist E.A."/>
            <person name="Lipzen A."/>
            <person name="Lundell T."/>
            <person name="Morin E."/>
            <person name="Murat C."/>
            <person name="Riley R."/>
            <person name="Ohm R."/>
            <person name="Sun H."/>
            <person name="Tunlid A."/>
            <person name="Henrissat B."/>
            <person name="Grigoriev I.V."/>
            <person name="Hibbett D.S."/>
            <person name="Martin F."/>
        </authorList>
    </citation>
    <scope>NUCLEOTIDE SEQUENCE [LARGE SCALE GENOMIC DNA]</scope>
    <source>
        <strain evidence="13 14">FD-325 SS-3</strain>
    </source>
</reference>
<feature type="compositionally biased region" description="Basic and acidic residues" evidence="10">
    <location>
        <begin position="580"/>
        <end position="591"/>
    </location>
</feature>
<dbReference type="HOGENOM" id="CLU_021545_2_0_1"/>
<evidence type="ECO:0000256" key="6">
    <source>
        <dbReference type="ARBA" id="ARBA00022692"/>
    </source>
</evidence>
<feature type="compositionally biased region" description="Low complexity" evidence="10">
    <location>
        <begin position="461"/>
        <end position="473"/>
    </location>
</feature>
<dbReference type="PANTHER" id="PTHR47549">
    <property type="entry name" value="GOLGI APPARATUS MEMBRANE PROTEIN TVP38-RELATED"/>
    <property type="match status" value="1"/>
</dbReference>
<keyword evidence="7 11" id="KW-1133">Transmembrane helix</keyword>
<keyword evidence="8" id="KW-0333">Golgi apparatus</keyword>
<evidence type="ECO:0000259" key="12">
    <source>
        <dbReference type="Pfam" id="PF09335"/>
    </source>
</evidence>
<dbReference type="EMBL" id="KN832569">
    <property type="protein sequence ID" value="KII84780.1"/>
    <property type="molecule type" value="Genomic_DNA"/>
</dbReference>
<accession>A0A0C9SY48</accession>
<sequence length="611" mass="66836">MASYPAYGGQQAASTYPYPPGNSYNNSMASTLSFQAPKDDRQISRTPSPTPSEAEELAKPSLFHWRTYANWRFWIRKEWAWYYVILVIIMTATALISIYHDQIVEALKPATNWMHNLPFGWLIPIGILFVISFPPLFGHEIVAILCGLVWGLWIGFAIVCAGTLLGEIGNFYAFKYCCRARGEKMEKTNIMYACLAKVVRDGGFKIALIARFSAIPGHFTTAIFSTCGMGIFTFTIAAILSSPKQFITVYLGVILEQSKDGTDSTKNKIISDSVLAITMAVTIAAMWYLLRKMNQVKVDVIYDRRKARQGKLDRANFTPYGNPSAYESGSSVGFNPQVSETDIPLTATHGGSPYQQWDKDGRAIGPNPGDPRLYAPTPQRAIISNPGRVPTYRTDGGGGYNTAGQRYPRDEETGSVYPVNPAHPEGRSPVRQESGDSVGWDMQHGHDRSEYVLPHVTRVASPMSASSSAQSSSTQNPFTSAETVHERSYTPPTPRIPPPPPAPIPRAASPPAQYVSVHNPPLGSVDLASPPLPLPSYPAYASPSATPTQASHSHVPAPQSYYTHAAEPTDASYRTAVSSHSREVSEMDPPARLEYASSPPPPSYRTALPGR</sequence>
<dbReference type="InterPro" id="IPR051076">
    <property type="entry name" value="Golgi_membrane_TVP38/TMEM64"/>
</dbReference>
<keyword evidence="6 11" id="KW-0812">Transmembrane</keyword>
<feature type="transmembrane region" description="Helical" evidence="11">
    <location>
        <begin position="80"/>
        <end position="99"/>
    </location>
</feature>
<keyword evidence="9 11" id="KW-0472">Membrane</keyword>
<feature type="transmembrane region" description="Helical" evidence="11">
    <location>
        <begin position="269"/>
        <end position="290"/>
    </location>
</feature>
<gene>
    <name evidence="13" type="ORF">PLICRDRAFT_146272</name>
</gene>
<evidence type="ECO:0000256" key="9">
    <source>
        <dbReference type="ARBA" id="ARBA00023136"/>
    </source>
</evidence>
<proteinExistence type="inferred from homology"/>
<evidence type="ECO:0000256" key="7">
    <source>
        <dbReference type="ARBA" id="ARBA00022989"/>
    </source>
</evidence>
<dbReference type="Pfam" id="PF09335">
    <property type="entry name" value="VTT_dom"/>
    <property type="match status" value="1"/>
</dbReference>
<keyword evidence="14" id="KW-1185">Reference proteome</keyword>
<feature type="compositionally biased region" description="Pro residues" evidence="10">
    <location>
        <begin position="491"/>
        <end position="504"/>
    </location>
</feature>
<feature type="domain" description="VTT" evidence="12">
    <location>
        <begin position="139"/>
        <end position="252"/>
    </location>
</feature>
<feature type="transmembrane region" description="Helical" evidence="11">
    <location>
        <begin position="219"/>
        <end position="240"/>
    </location>
</feature>
<evidence type="ECO:0000256" key="1">
    <source>
        <dbReference type="ARBA" id="ARBA00002978"/>
    </source>
</evidence>
<comment type="function">
    <text evidence="1">Golgi membrane protein involved in vesicular trafficking and spindle migration.</text>
</comment>
<protein>
    <recommendedName>
        <fullName evidence="4">Golgi apparatus membrane protein TVP38</fullName>
    </recommendedName>
    <alternativeName>
        <fullName evidence="5">Golgi apparatus membrane protein tvp38</fullName>
    </alternativeName>
</protein>
<evidence type="ECO:0000256" key="5">
    <source>
        <dbReference type="ARBA" id="ARBA00020673"/>
    </source>
</evidence>
<evidence type="ECO:0000313" key="13">
    <source>
        <dbReference type="EMBL" id="KII84780.1"/>
    </source>
</evidence>
<dbReference type="PANTHER" id="PTHR47549:SF2">
    <property type="entry name" value="GOLGI APPARATUS MEMBRANE PROTEIN TVP38"/>
    <property type="match status" value="1"/>
</dbReference>
<dbReference type="GO" id="GO:0000139">
    <property type="term" value="C:Golgi membrane"/>
    <property type="evidence" value="ECO:0007669"/>
    <property type="project" value="UniProtKB-SubCell"/>
</dbReference>
<feature type="region of interest" description="Disordered" evidence="10">
    <location>
        <begin position="535"/>
        <end position="611"/>
    </location>
</feature>
<dbReference type="Proteomes" id="UP000053263">
    <property type="component" value="Unassembled WGS sequence"/>
</dbReference>